<accession>A0A834P982</accession>
<gene>
    <name evidence="1" type="ORF">H0235_002078</name>
</gene>
<evidence type="ECO:0000313" key="1">
    <source>
        <dbReference type="EMBL" id="KAF7433887.1"/>
    </source>
</evidence>
<organism evidence="1 2">
    <name type="scientific">Vespula pensylvanica</name>
    <name type="common">Western yellow jacket</name>
    <name type="synonym">Wasp</name>
    <dbReference type="NCBI Taxonomy" id="30213"/>
    <lineage>
        <taxon>Eukaryota</taxon>
        <taxon>Metazoa</taxon>
        <taxon>Ecdysozoa</taxon>
        <taxon>Arthropoda</taxon>
        <taxon>Hexapoda</taxon>
        <taxon>Insecta</taxon>
        <taxon>Pterygota</taxon>
        <taxon>Neoptera</taxon>
        <taxon>Endopterygota</taxon>
        <taxon>Hymenoptera</taxon>
        <taxon>Apocrita</taxon>
        <taxon>Aculeata</taxon>
        <taxon>Vespoidea</taxon>
        <taxon>Vespidae</taxon>
        <taxon>Vespinae</taxon>
        <taxon>Vespula</taxon>
    </lineage>
</organism>
<protein>
    <submittedName>
        <fullName evidence="1">Uncharacterized protein</fullName>
    </submittedName>
</protein>
<comment type="caution">
    <text evidence="1">The sequence shown here is derived from an EMBL/GenBank/DDBJ whole genome shotgun (WGS) entry which is preliminary data.</text>
</comment>
<proteinExistence type="predicted"/>
<reference evidence="1" key="1">
    <citation type="journal article" date="2020" name="G3 (Bethesda)">
        <title>High-Quality Assemblies for Three Invasive Social Wasps from the &lt;i&gt;Vespula&lt;/i&gt; Genus.</title>
        <authorList>
            <person name="Harrop T.W.R."/>
            <person name="Guhlin J."/>
            <person name="McLaughlin G.M."/>
            <person name="Permina E."/>
            <person name="Stockwell P."/>
            <person name="Gilligan J."/>
            <person name="Le Lec M.F."/>
            <person name="Gruber M.A.M."/>
            <person name="Quinn O."/>
            <person name="Lovegrove M."/>
            <person name="Duncan E.J."/>
            <person name="Remnant E.J."/>
            <person name="Van Eeckhoven J."/>
            <person name="Graham B."/>
            <person name="Knapp R.A."/>
            <person name="Langford K.W."/>
            <person name="Kronenberg Z."/>
            <person name="Press M.O."/>
            <person name="Eacker S.M."/>
            <person name="Wilson-Rankin E.E."/>
            <person name="Purcell J."/>
            <person name="Lester P.J."/>
            <person name="Dearden P.K."/>
        </authorList>
    </citation>
    <scope>NUCLEOTIDE SEQUENCE</scope>
    <source>
        <strain evidence="1">Volc-1</strain>
    </source>
</reference>
<dbReference type="EMBL" id="JACSDY010000002">
    <property type="protein sequence ID" value="KAF7433887.1"/>
    <property type="molecule type" value="Genomic_DNA"/>
</dbReference>
<name>A0A834P982_VESPE</name>
<dbReference type="AlphaFoldDB" id="A0A834P982"/>
<keyword evidence="2" id="KW-1185">Reference proteome</keyword>
<evidence type="ECO:0000313" key="2">
    <source>
        <dbReference type="Proteomes" id="UP000600918"/>
    </source>
</evidence>
<dbReference type="Proteomes" id="UP000600918">
    <property type="component" value="Unassembled WGS sequence"/>
</dbReference>
<sequence>MLLVLSLVGKHDAQGIDCHPFSIIEDNYANDISSFPFSPLDDSSRDAAADWSGDARDERFRFFLTQMLNPYLAYAP</sequence>